<gene>
    <name evidence="2" type="ORF">H0235_016985</name>
</gene>
<feature type="region of interest" description="Disordered" evidence="1">
    <location>
        <begin position="82"/>
        <end position="109"/>
    </location>
</feature>
<organism evidence="2 3">
    <name type="scientific">Vespula pensylvanica</name>
    <name type="common">Western yellow jacket</name>
    <name type="synonym">Wasp</name>
    <dbReference type="NCBI Taxonomy" id="30213"/>
    <lineage>
        <taxon>Eukaryota</taxon>
        <taxon>Metazoa</taxon>
        <taxon>Ecdysozoa</taxon>
        <taxon>Arthropoda</taxon>
        <taxon>Hexapoda</taxon>
        <taxon>Insecta</taxon>
        <taxon>Pterygota</taxon>
        <taxon>Neoptera</taxon>
        <taxon>Endopterygota</taxon>
        <taxon>Hymenoptera</taxon>
        <taxon>Apocrita</taxon>
        <taxon>Aculeata</taxon>
        <taxon>Vespoidea</taxon>
        <taxon>Vespidae</taxon>
        <taxon>Vespinae</taxon>
        <taxon>Vespula</taxon>
    </lineage>
</organism>
<keyword evidence="3" id="KW-1185">Reference proteome</keyword>
<feature type="compositionally biased region" description="Basic and acidic residues" evidence="1">
    <location>
        <begin position="82"/>
        <end position="95"/>
    </location>
</feature>
<reference evidence="2" key="1">
    <citation type="journal article" date="2020" name="G3 (Bethesda)">
        <title>High-Quality Assemblies for Three Invasive Social Wasps from the &lt;i&gt;Vespula&lt;/i&gt; Genus.</title>
        <authorList>
            <person name="Harrop T.W.R."/>
            <person name="Guhlin J."/>
            <person name="McLaughlin G.M."/>
            <person name="Permina E."/>
            <person name="Stockwell P."/>
            <person name="Gilligan J."/>
            <person name="Le Lec M.F."/>
            <person name="Gruber M.A.M."/>
            <person name="Quinn O."/>
            <person name="Lovegrove M."/>
            <person name="Duncan E.J."/>
            <person name="Remnant E.J."/>
            <person name="Van Eeckhoven J."/>
            <person name="Graham B."/>
            <person name="Knapp R.A."/>
            <person name="Langford K.W."/>
            <person name="Kronenberg Z."/>
            <person name="Press M.O."/>
            <person name="Eacker S.M."/>
            <person name="Wilson-Rankin E.E."/>
            <person name="Purcell J."/>
            <person name="Lester P.J."/>
            <person name="Dearden P.K."/>
        </authorList>
    </citation>
    <scope>NUCLEOTIDE SEQUENCE</scope>
    <source>
        <strain evidence="2">Volc-1</strain>
    </source>
</reference>
<proteinExistence type="predicted"/>
<comment type="caution">
    <text evidence="2">The sequence shown here is derived from an EMBL/GenBank/DDBJ whole genome shotgun (WGS) entry which is preliminary data.</text>
</comment>
<evidence type="ECO:0000313" key="2">
    <source>
        <dbReference type="EMBL" id="KAF7394390.1"/>
    </source>
</evidence>
<evidence type="ECO:0000313" key="3">
    <source>
        <dbReference type="Proteomes" id="UP000600918"/>
    </source>
</evidence>
<dbReference type="EMBL" id="JACSDY010000021">
    <property type="protein sequence ID" value="KAF7394390.1"/>
    <property type="molecule type" value="Genomic_DNA"/>
</dbReference>
<dbReference type="AlphaFoldDB" id="A0A834JUH3"/>
<dbReference type="Proteomes" id="UP000600918">
    <property type="component" value="Unassembled WGS sequence"/>
</dbReference>
<evidence type="ECO:0000256" key="1">
    <source>
        <dbReference type="SAM" id="MobiDB-lite"/>
    </source>
</evidence>
<protein>
    <submittedName>
        <fullName evidence="2">Uncharacterized protein</fullName>
    </submittedName>
</protein>
<accession>A0A834JUH3</accession>
<sequence length="117" mass="13164">MPEGIILVSRRRGSPNGERVPQRFCYPILSSHAIAPFPNNFAFYHWLNSFVLLFIASALKEIESSYLRQLCFGTTGVLRGNDKTTDDVQKKEMNKRLSSPPSQAPPGNVSLYTYKAL</sequence>
<name>A0A834JUH3_VESPE</name>